<comment type="subcellular location">
    <subcellularLocation>
        <location evidence="1 7">Secreted</location>
    </subcellularLocation>
</comment>
<dbReference type="Proteomes" id="UP000801492">
    <property type="component" value="Unassembled WGS sequence"/>
</dbReference>
<dbReference type="OrthoDB" id="6656534at2759"/>
<dbReference type="InterPro" id="IPR008037">
    <property type="entry name" value="Pacifastin_dom"/>
</dbReference>
<name>A0A8K0G2L8_IGNLU</name>
<dbReference type="GO" id="GO:0005576">
    <property type="term" value="C:extracellular region"/>
    <property type="evidence" value="ECO:0007669"/>
    <property type="project" value="UniProtKB-SubCell"/>
</dbReference>
<evidence type="ECO:0000313" key="9">
    <source>
        <dbReference type="EMBL" id="KAF2883726.1"/>
    </source>
</evidence>
<evidence type="ECO:0000256" key="1">
    <source>
        <dbReference type="ARBA" id="ARBA00004613"/>
    </source>
</evidence>
<keyword evidence="5" id="KW-1015">Disulfide bond</keyword>
<dbReference type="Pfam" id="PF05375">
    <property type="entry name" value="Pacifastin_I"/>
    <property type="match status" value="1"/>
</dbReference>
<feature type="chain" id="PRO_5035498601" description="Protease inhibitor" evidence="7">
    <location>
        <begin position="21"/>
        <end position="102"/>
    </location>
</feature>
<reference evidence="9" key="1">
    <citation type="submission" date="2019-08" db="EMBL/GenBank/DDBJ databases">
        <title>The genome of the North American firefly Photinus pyralis.</title>
        <authorList>
            <consortium name="Photinus pyralis genome working group"/>
            <person name="Fallon T.R."/>
            <person name="Sander Lower S.E."/>
            <person name="Weng J.-K."/>
        </authorList>
    </citation>
    <scope>NUCLEOTIDE SEQUENCE</scope>
    <source>
        <strain evidence="9">TRF0915ILg1</strain>
        <tissue evidence="9">Whole body</tissue>
    </source>
</reference>
<evidence type="ECO:0000313" key="10">
    <source>
        <dbReference type="Proteomes" id="UP000801492"/>
    </source>
</evidence>
<dbReference type="SUPFAM" id="SSF57283">
    <property type="entry name" value="PMP inhibitors"/>
    <property type="match status" value="1"/>
</dbReference>
<comment type="similarity">
    <text evidence="6 7">Belongs to the protease inhibitor I19 family.</text>
</comment>
<evidence type="ECO:0000256" key="7">
    <source>
        <dbReference type="PIRNR" id="PIRNR001625"/>
    </source>
</evidence>
<evidence type="ECO:0000259" key="8">
    <source>
        <dbReference type="Pfam" id="PF05375"/>
    </source>
</evidence>
<gene>
    <name evidence="9" type="ORF">ILUMI_22454</name>
</gene>
<keyword evidence="4 7" id="KW-0722">Serine protease inhibitor</keyword>
<accession>A0A8K0G2L8</accession>
<evidence type="ECO:0000256" key="6">
    <source>
        <dbReference type="ARBA" id="ARBA00029459"/>
    </source>
</evidence>
<protein>
    <recommendedName>
        <fullName evidence="7">Protease inhibitor</fullName>
    </recommendedName>
</protein>
<dbReference type="InterPro" id="IPR016307">
    <property type="entry name" value="Prtase-inh_pacifastin"/>
</dbReference>
<keyword evidence="10" id="KW-1185">Reference proteome</keyword>
<dbReference type="InterPro" id="IPR036201">
    <property type="entry name" value="Pacifastin_dom_sf"/>
</dbReference>
<feature type="domain" description="Pacifastin" evidence="8">
    <location>
        <begin position="28"/>
        <end position="62"/>
    </location>
</feature>
<dbReference type="PIRSF" id="PIRSF001625">
    <property type="entry name" value="Prot_inhib_pacifastin"/>
    <property type="match status" value="1"/>
</dbReference>
<evidence type="ECO:0000256" key="2">
    <source>
        <dbReference type="ARBA" id="ARBA00022525"/>
    </source>
</evidence>
<keyword evidence="2 7" id="KW-0964">Secreted</keyword>
<evidence type="ECO:0000256" key="3">
    <source>
        <dbReference type="ARBA" id="ARBA00022690"/>
    </source>
</evidence>
<proteinExistence type="inferred from homology"/>
<keyword evidence="3 7" id="KW-0646">Protease inhibitor</keyword>
<dbReference type="AlphaFoldDB" id="A0A8K0G2L8"/>
<dbReference type="GO" id="GO:0004867">
    <property type="term" value="F:serine-type endopeptidase inhibitor activity"/>
    <property type="evidence" value="ECO:0007669"/>
    <property type="project" value="UniProtKB-UniRule"/>
</dbReference>
<feature type="signal peptide" evidence="7">
    <location>
        <begin position="1"/>
        <end position="20"/>
    </location>
</feature>
<dbReference type="EMBL" id="VTPC01090307">
    <property type="protein sequence ID" value="KAF2883726.1"/>
    <property type="molecule type" value="Genomic_DNA"/>
</dbReference>
<evidence type="ECO:0000256" key="4">
    <source>
        <dbReference type="ARBA" id="ARBA00022900"/>
    </source>
</evidence>
<keyword evidence="7" id="KW-0732">Signal</keyword>
<evidence type="ECO:0000256" key="5">
    <source>
        <dbReference type="ARBA" id="ARBA00023157"/>
    </source>
</evidence>
<sequence length="102" mass="11357">MKLVIFFGLHLFCVVLNVGGQDTQGTFQCVSGVAYQENDCNRCWCTDAGLACTIMACQSQQDPKLKNCEVGSTWKRDCDQCWCIKDRGTICTLKCGEKTSTR</sequence>
<comment type="caution">
    <text evidence="9">The sequence shown here is derived from an EMBL/GenBank/DDBJ whole genome shotgun (WGS) entry which is preliminary data.</text>
</comment>
<organism evidence="9 10">
    <name type="scientific">Ignelater luminosus</name>
    <name type="common">Cucubano</name>
    <name type="synonym">Pyrophorus luminosus</name>
    <dbReference type="NCBI Taxonomy" id="2038154"/>
    <lineage>
        <taxon>Eukaryota</taxon>
        <taxon>Metazoa</taxon>
        <taxon>Ecdysozoa</taxon>
        <taxon>Arthropoda</taxon>
        <taxon>Hexapoda</taxon>
        <taxon>Insecta</taxon>
        <taxon>Pterygota</taxon>
        <taxon>Neoptera</taxon>
        <taxon>Endopterygota</taxon>
        <taxon>Coleoptera</taxon>
        <taxon>Polyphaga</taxon>
        <taxon>Elateriformia</taxon>
        <taxon>Elateroidea</taxon>
        <taxon>Elateridae</taxon>
        <taxon>Agrypninae</taxon>
        <taxon>Pyrophorini</taxon>
        <taxon>Ignelater</taxon>
    </lineage>
</organism>